<dbReference type="InterPro" id="IPR009010">
    <property type="entry name" value="Asp_de-COase-like_dom_sf"/>
</dbReference>
<dbReference type="Pfam" id="PF04879">
    <property type="entry name" value="Molybdop_Fe4S4"/>
    <property type="match status" value="1"/>
</dbReference>
<dbReference type="OrthoDB" id="9759518at2"/>
<dbReference type="GO" id="GO:0046872">
    <property type="term" value="F:metal ion binding"/>
    <property type="evidence" value="ECO:0007669"/>
    <property type="project" value="UniProtKB-KW"/>
</dbReference>
<dbReference type="InterPro" id="IPR006657">
    <property type="entry name" value="MoPterin_dinucl-bd_dom"/>
</dbReference>
<dbReference type="InterPro" id="IPR037920">
    <property type="entry name" value="YoaE_C"/>
</dbReference>
<keyword evidence="3" id="KW-0408">Iron</keyword>
<evidence type="ECO:0000313" key="6">
    <source>
        <dbReference type="EMBL" id="SJZ41831.1"/>
    </source>
</evidence>
<dbReference type="AlphaFoldDB" id="A0A1T4KHF1"/>
<name>A0A1T4KHF1_9HYPH</name>
<dbReference type="InterPro" id="IPR006963">
    <property type="entry name" value="Mopterin_OxRdtase_4Fe-4S_dom"/>
</dbReference>
<evidence type="ECO:0000256" key="1">
    <source>
        <dbReference type="ARBA" id="ARBA00010312"/>
    </source>
</evidence>
<keyword evidence="4" id="KW-0411">Iron-sulfur</keyword>
<evidence type="ECO:0000256" key="4">
    <source>
        <dbReference type="ARBA" id="ARBA00023014"/>
    </source>
</evidence>
<dbReference type="GO" id="GO:0016491">
    <property type="term" value="F:oxidoreductase activity"/>
    <property type="evidence" value="ECO:0007669"/>
    <property type="project" value="InterPro"/>
</dbReference>
<dbReference type="PANTHER" id="PTHR43742">
    <property type="entry name" value="TRIMETHYLAMINE-N-OXIDE REDUCTASE"/>
    <property type="match status" value="1"/>
</dbReference>
<evidence type="ECO:0000259" key="5">
    <source>
        <dbReference type="PROSITE" id="PS51669"/>
    </source>
</evidence>
<dbReference type="InterPro" id="IPR006656">
    <property type="entry name" value="Mopterin_OxRdtase"/>
</dbReference>
<dbReference type="Gene3D" id="3.40.228.10">
    <property type="entry name" value="Dimethylsulfoxide Reductase, domain 2"/>
    <property type="match status" value="1"/>
</dbReference>
<gene>
    <name evidence="6" type="ORF">SAMN02745126_00973</name>
</gene>
<dbReference type="PANTHER" id="PTHR43742:SF6">
    <property type="entry name" value="OXIDOREDUCTASE YYAE-RELATED"/>
    <property type="match status" value="1"/>
</dbReference>
<comment type="similarity">
    <text evidence="1">Belongs to the prokaryotic molybdopterin-containing oxidoreductase family.</text>
</comment>
<sequence length="703" mass="77637">MSPDDHSHAPATRAKGAETGITIVPSVCPHDCTSTCALEVERLSPTRIGRVRGSQRNSYTAGVICEKVARYAERIHHPDRLTKPLRRVGPKGSRQFAEISWSDALDIVAEQFIAKARQYGSETIWPYYYAGTMGLVQRDGINRLRHAMKYSRWFSTICVALSDTGWIAGVGAKRGADLREIDDHSDLVVIWGGNPVNTQVNVMTHAMRARKRGAKLVVIDPYRTGTAEQADMHLAVRPGTDGALAVGVMHVLFKEGYADWDYLHRYTDAPDELAAHVAQRPPEWAAAITGLPVEEIVSFARLYGQAKAAFIRCHHGFSRSRNGAANMHAVTCLPAVTGAWKAKGGGALYGHTGMYPISKSLIEGHDLIDPSIRELDQSRLGPILTGDREALKNGPPVTGLLIQNTNPAMVCPELELVHKGFKREDLFTCVHEQFLTETAAYADIVLPATMFLEHDDFYTASGHTYFQVTKKVVEAPGECRENHYVISELAKRLGATHRGFEMTVWEIMDESLKASGMWDAETNWRSGGQDFHLGFETSHFLDGFAWPDKKFRFKPDWSAYGPRGRDMPSLPDHFDVIDNATTDKPFRLVAAPARTFLNSTFTETPSSQKREVRPTAMMNPEDCAAMAIADGDRVELGNERGSTIVHAKPKAGQQRGVVVVEGIWPNRNFETGIGINAVTSADPGWPNGGAVFHDTAVWIRKLP</sequence>
<dbReference type="Gene3D" id="3.30.2070.10">
    <property type="entry name" value="Formate dehydrogenase/DMSO reductase"/>
    <property type="match status" value="1"/>
</dbReference>
<dbReference type="CDD" id="cd02766">
    <property type="entry name" value="MopB_3"/>
    <property type="match status" value="1"/>
</dbReference>
<dbReference type="EMBL" id="FUWJ01000001">
    <property type="protein sequence ID" value="SJZ41831.1"/>
    <property type="molecule type" value="Genomic_DNA"/>
</dbReference>
<evidence type="ECO:0000256" key="3">
    <source>
        <dbReference type="ARBA" id="ARBA00023004"/>
    </source>
</evidence>
<evidence type="ECO:0000256" key="2">
    <source>
        <dbReference type="ARBA" id="ARBA00022723"/>
    </source>
</evidence>
<dbReference type="Pfam" id="PF00384">
    <property type="entry name" value="Molybdopterin"/>
    <property type="match status" value="1"/>
</dbReference>
<dbReference type="PROSITE" id="PS51669">
    <property type="entry name" value="4FE4S_MOW_BIS_MGD"/>
    <property type="match status" value="1"/>
</dbReference>
<dbReference type="GO" id="GO:0043546">
    <property type="term" value="F:molybdopterin cofactor binding"/>
    <property type="evidence" value="ECO:0007669"/>
    <property type="project" value="InterPro"/>
</dbReference>
<dbReference type="SUPFAM" id="SSF53706">
    <property type="entry name" value="Formate dehydrogenase/DMSO reductase, domains 1-3"/>
    <property type="match status" value="1"/>
</dbReference>
<dbReference type="SMART" id="SM00926">
    <property type="entry name" value="Molybdop_Fe4S4"/>
    <property type="match status" value="1"/>
</dbReference>
<proteinExistence type="inferred from homology"/>
<dbReference type="GO" id="GO:0051536">
    <property type="term" value="F:iron-sulfur cluster binding"/>
    <property type="evidence" value="ECO:0007669"/>
    <property type="project" value="UniProtKB-KW"/>
</dbReference>
<dbReference type="Proteomes" id="UP000190092">
    <property type="component" value="Unassembled WGS sequence"/>
</dbReference>
<dbReference type="InterPro" id="IPR050612">
    <property type="entry name" value="Prok_Mopterin_Oxidored"/>
</dbReference>
<dbReference type="STRING" id="225324.SAMN02745126_00973"/>
<dbReference type="Gene3D" id="2.20.25.90">
    <property type="entry name" value="ADC-like domains"/>
    <property type="match status" value="1"/>
</dbReference>
<dbReference type="Gene3D" id="2.40.40.20">
    <property type="match status" value="1"/>
</dbReference>
<dbReference type="CDD" id="cd02786">
    <property type="entry name" value="MopB_CT_3"/>
    <property type="match status" value="1"/>
</dbReference>
<dbReference type="RefSeq" id="WP_085932651.1">
    <property type="nucleotide sequence ID" value="NZ_FUWJ01000001.1"/>
</dbReference>
<organism evidence="6 7">
    <name type="scientific">Enhydrobacter aerosaccus</name>
    <dbReference type="NCBI Taxonomy" id="225324"/>
    <lineage>
        <taxon>Bacteria</taxon>
        <taxon>Pseudomonadati</taxon>
        <taxon>Pseudomonadota</taxon>
        <taxon>Alphaproteobacteria</taxon>
        <taxon>Hyphomicrobiales</taxon>
        <taxon>Enhydrobacter</taxon>
    </lineage>
</organism>
<keyword evidence="7" id="KW-1185">Reference proteome</keyword>
<evidence type="ECO:0000313" key="7">
    <source>
        <dbReference type="Proteomes" id="UP000190092"/>
    </source>
</evidence>
<dbReference type="SUPFAM" id="SSF50692">
    <property type="entry name" value="ADC-like"/>
    <property type="match status" value="1"/>
</dbReference>
<reference evidence="7" key="1">
    <citation type="submission" date="2017-02" db="EMBL/GenBank/DDBJ databases">
        <authorList>
            <person name="Varghese N."/>
            <person name="Submissions S."/>
        </authorList>
    </citation>
    <scope>NUCLEOTIDE SEQUENCE [LARGE SCALE GENOMIC DNA]</scope>
    <source>
        <strain evidence="7">ATCC 27094</strain>
    </source>
</reference>
<feature type="domain" description="4Fe-4S Mo/W bis-MGD-type" evidence="5">
    <location>
        <begin position="21"/>
        <end position="79"/>
    </location>
</feature>
<dbReference type="Pfam" id="PF01568">
    <property type="entry name" value="Molydop_binding"/>
    <property type="match status" value="1"/>
</dbReference>
<keyword evidence="2" id="KW-0479">Metal-binding</keyword>
<accession>A0A1T4KHF1</accession>
<dbReference type="Gene3D" id="3.40.50.740">
    <property type="match status" value="1"/>
</dbReference>
<protein>
    <submittedName>
        <fullName evidence="6">Anaerobic selenocysteine-containing dehydrogenase</fullName>
    </submittedName>
</protein>